<feature type="compositionally biased region" description="Acidic residues" evidence="1">
    <location>
        <begin position="410"/>
        <end position="436"/>
    </location>
</feature>
<dbReference type="GO" id="GO:0005634">
    <property type="term" value="C:nucleus"/>
    <property type="evidence" value="ECO:0007669"/>
    <property type="project" value="InterPro"/>
</dbReference>
<dbReference type="InterPro" id="IPR006568">
    <property type="entry name" value="PSP_pro-rich"/>
</dbReference>
<protein>
    <recommendedName>
        <fullName evidence="2">PSP proline-rich domain-containing protein</fullName>
    </recommendedName>
</protein>
<feature type="region of interest" description="Disordered" evidence="1">
    <location>
        <begin position="575"/>
        <end position="624"/>
    </location>
</feature>
<evidence type="ECO:0000259" key="2">
    <source>
        <dbReference type="SMART" id="SM00581"/>
    </source>
</evidence>
<feature type="compositionally biased region" description="Basic residues" evidence="1">
    <location>
        <begin position="152"/>
        <end position="161"/>
    </location>
</feature>
<feature type="compositionally biased region" description="Low complexity" evidence="1">
    <location>
        <begin position="1"/>
        <end position="22"/>
    </location>
</feature>
<feature type="domain" description="PSP proline-rich" evidence="2">
    <location>
        <begin position="303"/>
        <end position="356"/>
    </location>
</feature>
<feature type="compositionally biased region" description="Acidic residues" evidence="1">
    <location>
        <begin position="130"/>
        <end position="139"/>
    </location>
</feature>
<organism evidence="3 4">
    <name type="scientific">Coemansia pectinata</name>
    <dbReference type="NCBI Taxonomy" id="1052879"/>
    <lineage>
        <taxon>Eukaryota</taxon>
        <taxon>Fungi</taxon>
        <taxon>Fungi incertae sedis</taxon>
        <taxon>Zoopagomycota</taxon>
        <taxon>Kickxellomycotina</taxon>
        <taxon>Kickxellomycetes</taxon>
        <taxon>Kickxellales</taxon>
        <taxon>Kickxellaceae</taxon>
        <taxon>Coemansia</taxon>
    </lineage>
</organism>
<feature type="region of interest" description="Disordered" evidence="1">
    <location>
        <begin position="410"/>
        <end position="499"/>
    </location>
</feature>
<feature type="compositionally biased region" description="Polar residues" evidence="1">
    <location>
        <begin position="440"/>
        <end position="450"/>
    </location>
</feature>
<dbReference type="OrthoDB" id="10260794at2759"/>
<comment type="caution">
    <text evidence="3">The sequence shown here is derived from an EMBL/GenBank/DDBJ whole genome shotgun (WGS) entry which is preliminary data.</text>
</comment>
<gene>
    <name evidence="3" type="ORF">GGI19_001481</name>
</gene>
<dbReference type="InterPro" id="IPR007180">
    <property type="entry name" value="DUF382"/>
</dbReference>
<feature type="compositionally biased region" description="Basic and acidic residues" evidence="1">
    <location>
        <begin position="33"/>
        <end position="43"/>
    </location>
</feature>
<feature type="region of interest" description="Disordered" evidence="1">
    <location>
        <begin position="1"/>
        <end position="47"/>
    </location>
</feature>
<dbReference type="EMBL" id="JANBUH010000054">
    <property type="protein sequence ID" value="KAJ2755632.1"/>
    <property type="molecule type" value="Genomic_DNA"/>
</dbReference>
<dbReference type="AlphaFoldDB" id="A0A9W8H1Z4"/>
<dbReference type="Pfam" id="PF04037">
    <property type="entry name" value="DUF382"/>
    <property type="match status" value="1"/>
</dbReference>
<dbReference type="PANTHER" id="PTHR12785">
    <property type="entry name" value="SPLICING FACTOR 3B"/>
    <property type="match status" value="1"/>
</dbReference>
<dbReference type="SMART" id="SM00581">
    <property type="entry name" value="PSP"/>
    <property type="match status" value="1"/>
</dbReference>
<dbReference type="InterPro" id="IPR052584">
    <property type="entry name" value="U2_snRNP_Complex_Component"/>
</dbReference>
<feature type="compositionally biased region" description="Basic residues" evidence="1">
    <location>
        <begin position="23"/>
        <end position="32"/>
    </location>
</feature>
<dbReference type="Proteomes" id="UP001140011">
    <property type="component" value="Unassembled WGS sequence"/>
</dbReference>
<evidence type="ECO:0000313" key="3">
    <source>
        <dbReference type="EMBL" id="KAJ2755632.1"/>
    </source>
</evidence>
<evidence type="ECO:0000313" key="4">
    <source>
        <dbReference type="Proteomes" id="UP001140011"/>
    </source>
</evidence>
<proteinExistence type="predicted"/>
<evidence type="ECO:0000256" key="1">
    <source>
        <dbReference type="SAM" id="MobiDB-lite"/>
    </source>
</evidence>
<reference evidence="3" key="1">
    <citation type="submission" date="2022-07" db="EMBL/GenBank/DDBJ databases">
        <title>Phylogenomic reconstructions and comparative analyses of Kickxellomycotina fungi.</title>
        <authorList>
            <person name="Reynolds N.K."/>
            <person name="Stajich J.E."/>
            <person name="Barry K."/>
            <person name="Grigoriev I.V."/>
            <person name="Crous P."/>
            <person name="Smith M.E."/>
        </authorList>
    </citation>
    <scope>NUCLEOTIDE SEQUENCE</scope>
    <source>
        <strain evidence="3">BCRC 34297</strain>
    </source>
</reference>
<name>A0A9W8H1Z4_9FUNG</name>
<dbReference type="PANTHER" id="PTHR12785:SF6">
    <property type="entry name" value="SPLICING FACTOR 3B SUBUNIT 2"/>
    <property type="match status" value="1"/>
</dbReference>
<feature type="region of interest" description="Disordered" evidence="1">
    <location>
        <begin position="94"/>
        <end position="166"/>
    </location>
</feature>
<accession>A0A9W8H1Z4</accession>
<sequence>MALAEANETKVAAAANSANLSANKRRKKKTRKEKQAADEERSKLLAQLYADKPEQIVPTDVKIEYVEQQPSLENTEFAEYSAVFSQFATNAAKSFGANEDEDEDKDNARGEAEVSNAATAAVESRPDGDIASDEESDASDADKDGETAQQRSSRKQKKRSRISVAELKQVAPRPEVVEWTDVSARDPGLLVALKATRNTVPVPIHWSQKKKYLQYKRGMEKPPFDLPDFIKATGIMEMREAVKEKEDEKKAKSTARERTRPKMNKLTLDYQRLHDAFFRFQTPPKNMTGHGDLFYEGKESDVVYNFTPGTLSDALKNALSIPPLAPPPWLLNMQRYGPPPSYSDLVIPGLNAPIPLGAQWGYHPGGWGRPPVDETGRPLYGDVFAAPAPDAVQNPTTSVVGARKYWGDLEVNESSEGESEDESEAEEEEEEAEAEAVESTQAQATVTSISEAGRATELTDEQLRSGMASMPSGLETPSVLQLRKQAVGSGETADTSKKSLYTILPEQATSRLDGFMASQYTYDMSKALDPSKMAATAGANSGGAKKSKPMGTGVDIALDASEIEGLDQEALQARYEEAAEATSGAGGNAAQEDLSDMVAEHAATQTRKRKTAAPTPAPKRRLNK</sequence>
<keyword evidence="4" id="KW-1185">Reference proteome</keyword>
<dbReference type="Pfam" id="PF04046">
    <property type="entry name" value="PSP"/>
    <property type="match status" value="1"/>
</dbReference>